<dbReference type="AlphaFoldDB" id="A0AAD6BFP8"/>
<dbReference type="Proteomes" id="UP001219934">
    <property type="component" value="Unassembled WGS sequence"/>
</dbReference>
<gene>
    <name evidence="2" type="ORF">JOQ06_005440</name>
</gene>
<comment type="caution">
    <text evidence="2">The sequence shown here is derived from an EMBL/GenBank/DDBJ whole genome shotgun (WGS) entry which is preliminary data.</text>
</comment>
<dbReference type="EMBL" id="JAPTMU010000005">
    <property type="protein sequence ID" value="KAJ4942928.1"/>
    <property type="molecule type" value="Genomic_DNA"/>
</dbReference>
<protein>
    <submittedName>
        <fullName evidence="2">Uncharacterized protein</fullName>
    </submittedName>
</protein>
<reference evidence="2" key="1">
    <citation type="submission" date="2022-11" db="EMBL/GenBank/DDBJ databases">
        <title>Chromosome-level genome of Pogonophryne albipinna.</title>
        <authorList>
            <person name="Jo E."/>
        </authorList>
    </citation>
    <scope>NUCLEOTIDE SEQUENCE</scope>
    <source>
        <strain evidence="2">SGF0006</strain>
        <tissue evidence="2">Muscle</tissue>
    </source>
</reference>
<keyword evidence="3" id="KW-1185">Reference proteome</keyword>
<sequence>MSPDGCLLLWRPTGCSDLISADVFPSSHVNANLEMENGWWMTLGQEAELFVDLRRQASESQTHPSPGLSSGLVMGHEARHESEGVSGVLLLELSVKSELALCSARGQCTLFDRCV</sequence>
<evidence type="ECO:0000313" key="2">
    <source>
        <dbReference type="EMBL" id="KAJ4942928.1"/>
    </source>
</evidence>
<organism evidence="2 3">
    <name type="scientific">Pogonophryne albipinna</name>
    <dbReference type="NCBI Taxonomy" id="1090488"/>
    <lineage>
        <taxon>Eukaryota</taxon>
        <taxon>Metazoa</taxon>
        <taxon>Chordata</taxon>
        <taxon>Craniata</taxon>
        <taxon>Vertebrata</taxon>
        <taxon>Euteleostomi</taxon>
        <taxon>Actinopterygii</taxon>
        <taxon>Neopterygii</taxon>
        <taxon>Teleostei</taxon>
        <taxon>Neoteleostei</taxon>
        <taxon>Acanthomorphata</taxon>
        <taxon>Eupercaria</taxon>
        <taxon>Perciformes</taxon>
        <taxon>Notothenioidei</taxon>
        <taxon>Pogonophryne</taxon>
    </lineage>
</organism>
<evidence type="ECO:0000313" key="3">
    <source>
        <dbReference type="Proteomes" id="UP001219934"/>
    </source>
</evidence>
<feature type="compositionally biased region" description="Polar residues" evidence="1">
    <location>
        <begin position="58"/>
        <end position="68"/>
    </location>
</feature>
<accession>A0AAD6BFP8</accession>
<proteinExistence type="predicted"/>
<evidence type="ECO:0000256" key="1">
    <source>
        <dbReference type="SAM" id="MobiDB-lite"/>
    </source>
</evidence>
<feature type="region of interest" description="Disordered" evidence="1">
    <location>
        <begin position="55"/>
        <end position="79"/>
    </location>
</feature>
<name>A0AAD6BFP8_9TELE</name>